<organism evidence="1 2">
    <name type="scientific">Kribbella antiqua</name>
    <dbReference type="NCBI Taxonomy" id="2512217"/>
    <lineage>
        <taxon>Bacteria</taxon>
        <taxon>Bacillati</taxon>
        <taxon>Actinomycetota</taxon>
        <taxon>Actinomycetes</taxon>
        <taxon>Propionibacteriales</taxon>
        <taxon>Kribbellaceae</taxon>
        <taxon>Kribbella</taxon>
    </lineage>
</organism>
<dbReference type="Proteomes" id="UP000295573">
    <property type="component" value="Unassembled WGS sequence"/>
</dbReference>
<accession>A0A4R2IM41</accession>
<dbReference type="EMBL" id="SLWR01000008">
    <property type="protein sequence ID" value="TCO45582.1"/>
    <property type="molecule type" value="Genomic_DNA"/>
</dbReference>
<evidence type="ECO:0000313" key="2">
    <source>
        <dbReference type="Proteomes" id="UP000295573"/>
    </source>
</evidence>
<keyword evidence="2" id="KW-1185">Reference proteome</keyword>
<comment type="caution">
    <text evidence="1">The sequence shown here is derived from an EMBL/GenBank/DDBJ whole genome shotgun (WGS) entry which is preliminary data.</text>
</comment>
<dbReference type="AlphaFoldDB" id="A0A4R2IM41"/>
<gene>
    <name evidence="1" type="ORF">EV646_108205</name>
</gene>
<evidence type="ECO:0000313" key="1">
    <source>
        <dbReference type="EMBL" id="TCO45582.1"/>
    </source>
</evidence>
<name>A0A4R2IM41_9ACTN</name>
<reference evidence="1 2" key="1">
    <citation type="journal article" date="2015" name="Stand. Genomic Sci.">
        <title>Genomic Encyclopedia of Bacterial and Archaeal Type Strains, Phase III: the genomes of soil and plant-associated and newly described type strains.</title>
        <authorList>
            <person name="Whitman W.B."/>
            <person name="Woyke T."/>
            <person name="Klenk H.P."/>
            <person name="Zhou Y."/>
            <person name="Lilburn T.G."/>
            <person name="Beck B.J."/>
            <person name="De Vos P."/>
            <person name="Vandamme P."/>
            <person name="Eisen J.A."/>
            <person name="Garrity G."/>
            <person name="Hugenholtz P."/>
            <person name="Kyrpides N.C."/>
        </authorList>
    </citation>
    <scope>NUCLEOTIDE SEQUENCE [LARGE SCALE GENOMIC DNA]</scope>
    <source>
        <strain evidence="1 2">VKM Ac-2541</strain>
    </source>
</reference>
<dbReference type="OrthoDB" id="3721452at2"/>
<dbReference type="RefSeq" id="WP_132151955.1">
    <property type="nucleotide sequence ID" value="NZ_SLWR01000008.1"/>
</dbReference>
<proteinExistence type="predicted"/>
<protein>
    <submittedName>
        <fullName evidence="1">Uncharacterized protein</fullName>
    </submittedName>
</protein>
<sequence length="217" mass="23028">MARSPAEEDEGSDQAGTVVVGVPQGKDAQLIVTFAGVDQTVSFTTGERTSKTAATYYRSKSTADLTGTYGPHRVVKGDFGLEHQTHFTKVTVLPSADGLGWAKSGTMWVAVGTEGSDVRTNLPGTRDYFYSSPVSSPRTAQLVDARSHSFALAGKLVTTMSSEGDLVFQVPETTRSVTLRYAPTATFAVTRVWSSQANPTGGTVTLPSMTVKVDLPQ</sequence>